<name>A0A0U2N719_9BACL</name>
<gene>
    <name evidence="1" type="ORF">AUC31_15160</name>
</gene>
<dbReference type="AlphaFoldDB" id="A0A0U2N719"/>
<sequence>MMNTQQVTSLDDKIAKMMAAQAVEKTRNCPLGSAPEIAGHQVPQLYIGLPLDRGVSVQLYRDEQEGMNEATILLSVEQLPSFTRALIEHPILLPTSYSQRLSVEDGQHALRITSKEEFPDFVERLTDALHVLPRKK</sequence>
<keyword evidence="2" id="KW-1185">Reference proteome</keyword>
<evidence type="ECO:0000313" key="1">
    <source>
        <dbReference type="EMBL" id="ALS76457.1"/>
    </source>
</evidence>
<accession>A0A0U2N719</accession>
<evidence type="ECO:0000313" key="2">
    <source>
        <dbReference type="Proteomes" id="UP000067683"/>
    </source>
</evidence>
<protein>
    <submittedName>
        <fullName evidence="1">Uncharacterized protein</fullName>
    </submittedName>
</protein>
<organism evidence="1 2">
    <name type="scientific">Planococcus rifietoensis</name>
    <dbReference type="NCBI Taxonomy" id="200991"/>
    <lineage>
        <taxon>Bacteria</taxon>
        <taxon>Bacillati</taxon>
        <taxon>Bacillota</taxon>
        <taxon>Bacilli</taxon>
        <taxon>Bacillales</taxon>
        <taxon>Caryophanaceae</taxon>
        <taxon>Planococcus</taxon>
    </lineage>
</organism>
<dbReference type="EMBL" id="CP013659">
    <property type="protein sequence ID" value="ALS76457.1"/>
    <property type="molecule type" value="Genomic_DNA"/>
</dbReference>
<dbReference type="Proteomes" id="UP000067683">
    <property type="component" value="Chromosome"/>
</dbReference>
<reference evidence="1" key="1">
    <citation type="submission" date="2016-01" db="EMBL/GenBank/DDBJ databases">
        <title>Complete genome of Planococcus rifietoensis type strain M8.</title>
        <authorList>
            <person name="See-Too W.S."/>
        </authorList>
    </citation>
    <scope>NUCLEOTIDE SEQUENCE [LARGE SCALE GENOMIC DNA]</scope>
    <source>
        <strain evidence="1">M8</strain>
    </source>
</reference>
<proteinExistence type="predicted"/>
<dbReference type="KEGG" id="prt:AUC31_15160"/>